<dbReference type="Pfam" id="PF03572">
    <property type="entry name" value="Peptidase_S41"/>
    <property type="match status" value="1"/>
</dbReference>
<dbReference type="InterPro" id="IPR001478">
    <property type="entry name" value="PDZ"/>
</dbReference>
<dbReference type="Proteomes" id="UP000009284">
    <property type="component" value="Chromosome"/>
</dbReference>
<dbReference type="FunFam" id="2.30.42.10:FF:000063">
    <property type="entry name" value="Peptidase, S41 family"/>
    <property type="match status" value="1"/>
</dbReference>
<dbReference type="NCBIfam" id="TIGR00225">
    <property type="entry name" value="prc"/>
    <property type="match status" value="1"/>
</dbReference>
<dbReference type="GO" id="GO:0007165">
    <property type="term" value="P:signal transduction"/>
    <property type="evidence" value="ECO:0007669"/>
    <property type="project" value="TreeGrafter"/>
</dbReference>
<dbReference type="EMBL" id="CP003059">
    <property type="protein sequence ID" value="AEP35935.1"/>
    <property type="molecule type" value="Genomic_DNA"/>
</dbReference>
<evidence type="ECO:0000256" key="1">
    <source>
        <dbReference type="ARBA" id="ARBA00009179"/>
    </source>
</evidence>
<dbReference type="eggNOG" id="COG0793">
    <property type="taxonomic scope" value="Bacteria"/>
</dbReference>
<dbReference type="AlphaFoldDB" id="G4QDB8"/>
<dbReference type="Gene3D" id="3.30.750.44">
    <property type="match status" value="1"/>
</dbReference>
<dbReference type="InterPro" id="IPR055210">
    <property type="entry name" value="CtpA/B_N"/>
</dbReference>
<feature type="chain" id="PRO_5003467140" evidence="7">
    <location>
        <begin position="22"/>
        <end position="527"/>
    </location>
</feature>
<keyword evidence="4 5" id="KW-0720">Serine protease</keyword>
<keyword evidence="2 5" id="KW-0645">Protease</keyword>
<dbReference type="InterPro" id="IPR029045">
    <property type="entry name" value="ClpP/crotonase-like_dom_sf"/>
</dbReference>
<dbReference type="InterPro" id="IPR004447">
    <property type="entry name" value="Peptidase_S41A"/>
</dbReference>
<feature type="compositionally biased region" description="Basic and acidic residues" evidence="6">
    <location>
        <begin position="419"/>
        <end position="472"/>
    </location>
</feature>
<evidence type="ECO:0000313" key="10">
    <source>
        <dbReference type="Proteomes" id="UP000009284"/>
    </source>
</evidence>
<dbReference type="HOGENOM" id="CLU_017295_1_1_4"/>
<dbReference type="PANTHER" id="PTHR32060:SF30">
    <property type="entry name" value="CARBOXY-TERMINAL PROCESSING PROTEASE CTPA"/>
    <property type="match status" value="1"/>
</dbReference>
<keyword evidence="3 5" id="KW-0378">Hydrolase</keyword>
<dbReference type="SMART" id="SM00228">
    <property type="entry name" value="PDZ"/>
    <property type="match status" value="1"/>
</dbReference>
<accession>G4QDB8</accession>
<dbReference type="MEROPS" id="S41.004"/>
<name>G4QDB8_TAYAM</name>
<evidence type="ECO:0000313" key="9">
    <source>
        <dbReference type="EMBL" id="AEP35935.1"/>
    </source>
</evidence>
<feature type="signal peptide" evidence="7">
    <location>
        <begin position="1"/>
        <end position="21"/>
    </location>
</feature>
<organism evidence="9 10">
    <name type="scientific">Taylorella asinigenitalis (strain MCE3)</name>
    <dbReference type="NCBI Taxonomy" id="1008459"/>
    <lineage>
        <taxon>Bacteria</taxon>
        <taxon>Pseudomonadati</taxon>
        <taxon>Pseudomonadota</taxon>
        <taxon>Betaproteobacteria</taxon>
        <taxon>Burkholderiales</taxon>
        <taxon>Alcaligenaceae</taxon>
        <taxon>Taylorella</taxon>
    </lineage>
</organism>
<dbReference type="RefSeq" id="WP_014110834.1">
    <property type="nucleotide sequence ID" value="NC_016043.1"/>
</dbReference>
<dbReference type="GO" id="GO:0030288">
    <property type="term" value="C:outer membrane-bounded periplasmic space"/>
    <property type="evidence" value="ECO:0007669"/>
    <property type="project" value="TreeGrafter"/>
</dbReference>
<dbReference type="CDD" id="cd07560">
    <property type="entry name" value="Peptidase_S41_CPP"/>
    <property type="match status" value="1"/>
</dbReference>
<dbReference type="Pfam" id="PF17820">
    <property type="entry name" value="PDZ_6"/>
    <property type="match status" value="1"/>
</dbReference>
<evidence type="ECO:0000256" key="4">
    <source>
        <dbReference type="ARBA" id="ARBA00022825"/>
    </source>
</evidence>
<dbReference type="GO" id="GO:0006508">
    <property type="term" value="P:proteolysis"/>
    <property type="evidence" value="ECO:0007669"/>
    <property type="project" value="UniProtKB-KW"/>
</dbReference>
<dbReference type="CDD" id="cd06782">
    <property type="entry name" value="cpPDZ_CPP-like"/>
    <property type="match status" value="1"/>
</dbReference>
<dbReference type="OrthoDB" id="9812068at2"/>
<dbReference type="SUPFAM" id="SSF50156">
    <property type="entry name" value="PDZ domain-like"/>
    <property type="match status" value="1"/>
</dbReference>
<dbReference type="EC" id="3.4.21.102" evidence="9"/>
<dbReference type="Pfam" id="PF22694">
    <property type="entry name" value="CtpB_N-like"/>
    <property type="match status" value="1"/>
</dbReference>
<feature type="domain" description="PDZ" evidence="8">
    <location>
        <begin position="121"/>
        <end position="203"/>
    </location>
</feature>
<dbReference type="InterPro" id="IPR005151">
    <property type="entry name" value="Tail-specific_protease"/>
</dbReference>
<evidence type="ECO:0000259" key="8">
    <source>
        <dbReference type="PROSITE" id="PS50106"/>
    </source>
</evidence>
<evidence type="ECO:0000256" key="3">
    <source>
        <dbReference type="ARBA" id="ARBA00022801"/>
    </source>
</evidence>
<dbReference type="SUPFAM" id="SSF52096">
    <property type="entry name" value="ClpP/crotonase"/>
    <property type="match status" value="1"/>
</dbReference>
<protein>
    <submittedName>
        <fullName evidence="9">Carboxyl-terminal protease</fullName>
        <ecNumber evidence="9">3.4.21.102</ecNumber>
    </submittedName>
</protein>
<comment type="similarity">
    <text evidence="1 5">Belongs to the peptidase S41A family.</text>
</comment>
<dbReference type="InterPro" id="IPR036034">
    <property type="entry name" value="PDZ_sf"/>
</dbReference>
<proteinExistence type="inferred from homology"/>
<evidence type="ECO:0000256" key="7">
    <source>
        <dbReference type="SAM" id="SignalP"/>
    </source>
</evidence>
<keyword evidence="7" id="KW-0732">Signal</keyword>
<dbReference type="InterPro" id="IPR041489">
    <property type="entry name" value="PDZ_6"/>
</dbReference>
<feature type="region of interest" description="Disordered" evidence="6">
    <location>
        <begin position="409"/>
        <end position="492"/>
    </location>
</feature>
<keyword evidence="10" id="KW-1185">Reference proteome</keyword>
<sequence>MKLFIKFFFLTFLGAQINVLAQVPAQKAPSEMLEQGDATSEEYKNTFDYLQYDALGSKATEQAEEEANFKYEELRRFALVFANIRNRYIEKMTDREIVDAAIKGLMDDLDPHSVYLDAEDMADLQEETEGEFGGLGIEMGMSKGKIKIITPIEDTPASKAGLLPGDLITEINGQETEKMTLSEIVKTVRGEPGTKVNLVIERKGNEKPLEFNITRELIHIDSIKTDMIEDMLYIRISQFQQNSYEDLAKAILKIEKAPKAIILDVRNNPGGLLNSAVLIAKLFVATEKPIVTTKSRDGVVEDYASMLAEALAREDVDQAKLPTWLKTAPMVVLINVGSASASEIVAGAMQDFQRAKIIGNRSFGKGSVQIVLNIDDETGMKLTTSRYYTPKGRSIQALGITPDIQVTDTEYGDLFPPARESDLDDHLKNDKLSDKESNKILEKKAANDEGKEAPKEKTSSESSKDTKMKSDTKSGIVPPLKSKSKATDFKPAKGAKSFKFGSAEDFQLQQAINFLKGKPVINGPTNK</sequence>
<evidence type="ECO:0000256" key="2">
    <source>
        <dbReference type="ARBA" id="ARBA00022670"/>
    </source>
</evidence>
<reference key="1">
    <citation type="submission" date="2011-09" db="EMBL/GenBank/DDBJ databases">
        <title>Genomic characterization of the Taylorella genus.</title>
        <authorList>
            <person name="Hebert L."/>
            <person name="Moumen B."/>
            <person name="Pons N."/>
            <person name="Duquesne F."/>
            <person name="Breuil M.-F."/>
            <person name="Goux D."/>
            <person name="Batto J.-M."/>
            <person name="Renault P."/>
            <person name="Laugier C."/>
            <person name="Petry S."/>
        </authorList>
    </citation>
    <scope>NUCLEOTIDE SEQUENCE</scope>
    <source>
        <strain>MCE3</strain>
    </source>
</reference>
<dbReference type="GO" id="GO:0004252">
    <property type="term" value="F:serine-type endopeptidase activity"/>
    <property type="evidence" value="ECO:0007669"/>
    <property type="project" value="UniProtKB-EC"/>
</dbReference>
<dbReference type="PANTHER" id="PTHR32060">
    <property type="entry name" value="TAIL-SPECIFIC PROTEASE"/>
    <property type="match status" value="1"/>
</dbReference>
<dbReference type="Gene3D" id="3.90.226.10">
    <property type="entry name" value="2-enoyl-CoA Hydratase, Chain A, domain 1"/>
    <property type="match status" value="1"/>
</dbReference>
<dbReference type="PROSITE" id="PS50106">
    <property type="entry name" value="PDZ"/>
    <property type="match status" value="1"/>
</dbReference>
<reference evidence="9 10" key="2">
    <citation type="journal article" date="2012" name="PLoS ONE">
        <title>Genomic characterization of the taylorella genus.</title>
        <authorList>
            <person name="Hebert L."/>
            <person name="Moumen B."/>
            <person name="Pons N."/>
            <person name="Duquesne F."/>
            <person name="Breuil M.F."/>
            <person name="Goux D."/>
            <person name="Batto J.M."/>
            <person name="Laugier C."/>
            <person name="Renault P."/>
            <person name="Petry S."/>
        </authorList>
    </citation>
    <scope>NUCLEOTIDE SEQUENCE [LARGE SCALE GENOMIC DNA]</scope>
    <source>
        <strain evidence="9 10">MCE3</strain>
    </source>
</reference>
<evidence type="ECO:0000256" key="5">
    <source>
        <dbReference type="RuleBase" id="RU004404"/>
    </source>
</evidence>
<dbReference type="KEGG" id="tas:TASI_0144"/>
<dbReference type="SMART" id="SM00245">
    <property type="entry name" value="TSPc"/>
    <property type="match status" value="1"/>
</dbReference>
<dbReference type="STRING" id="1008459.TASI_0144"/>
<gene>
    <name evidence="9" type="ordered locus">TASI_0144</name>
</gene>
<dbReference type="Gene3D" id="2.30.42.10">
    <property type="match status" value="1"/>
</dbReference>
<evidence type="ECO:0000256" key="6">
    <source>
        <dbReference type="SAM" id="MobiDB-lite"/>
    </source>
</evidence>